<feature type="transmembrane region" description="Helical" evidence="1">
    <location>
        <begin position="72"/>
        <end position="95"/>
    </location>
</feature>
<name>A0A4Q1D9K5_9BACT</name>
<keyword evidence="1" id="KW-0472">Membrane</keyword>
<feature type="transmembrane region" description="Helical" evidence="1">
    <location>
        <begin position="6"/>
        <end position="23"/>
    </location>
</feature>
<evidence type="ECO:0008006" key="4">
    <source>
        <dbReference type="Google" id="ProtNLM"/>
    </source>
</evidence>
<protein>
    <recommendedName>
        <fullName evidence="4">DUF304 domain-containing protein</fullName>
    </recommendedName>
</protein>
<dbReference type="EMBL" id="SDHZ01000001">
    <property type="protein sequence ID" value="RXK86077.1"/>
    <property type="molecule type" value="Genomic_DNA"/>
</dbReference>
<evidence type="ECO:0000313" key="3">
    <source>
        <dbReference type="Proteomes" id="UP000290545"/>
    </source>
</evidence>
<dbReference type="AlphaFoldDB" id="A0A4Q1D9K5"/>
<reference evidence="2 3" key="1">
    <citation type="submission" date="2019-01" db="EMBL/GenBank/DDBJ databases">
        <title>Filimonas sp. strain TTM-71.</title>
        <authorList>
            <person name="Chen W.-M."/>
        </authorList>
    </citation>
    <scope>NUCLEOTIDE SEQUENCE [LARGE SCALE GENOMIC DNA]</scope>
    <source>
        <strain evidence="2 3">TTM-71</strain>
    </source>
</reference>
<gene>
    <name evidence="2" type="ORF">ESB13_04505</name>
</gene>
<organism evidence="2 3">
    <name type="scientific">Filimonas effusa</name>
    <dbReference type="NCBI Taxonomy" id="2508721"/>
    <lineage>
        <taxon>Bacteria</taxon>
        <taxon>Pseudomonadati</taxon>
        <taxon>Bacteroidota</taxon>
        <taxon>Chitinophagia</taxon>
        <taxon>Chitinophagales</taxon>
        <taxon>Chitinophagaceae</taxon>
        <taxon>Filimonas</taxon>
    </lineage>
</organism>
<keyword evidence="1" id="KW-1133">Transmembrane helix</keyword>
<evidence type="ECO:0000256" key="1">
    <source>
        <dbReference type="SAM" id="Phobius"/>
    </source>
</evidence>
<evidence type="ECO:0000313" key="2">
    <source>
        <dbReference type="EMBL" id="RXK86077.1"/>
    </source>
</evidence>
<dbReference type="OrthoDB" id="1437682at2"/>
<feature type="transmembrane region" description="Helical" evidence="1">
    <location>
        <begin position="43"/>
        <end position="66"/>
    </location>
</feature>
<dbReference type="RefSeq" id="WP_129001828.1">
    <property type="nucleotide sequence ID" value="NZ_SDHZ01000001.1"/>
</dbReference>
<dbReference type="Proteomes" id="UP000290545">
    <property type="component" value="Unassembled WGS sequence"/>
</dbReference>
<accession>A0A4Q1D9K5</accession>
<keyword evidence="3" id="KW-1185">Reference proteome</keyword>
<proteinExistence type="predicted"/>
<comment type="caution">
    <text evidence="2">The sequence shown here is derived from an EMBL/GenBank/DDBJ whole genome shotgun (WGS) entry which is preliminary data.</text>
</comment>
<keyword evidence="1" id="KW-0812">Transmembrane</keyword>
<sequence>MENFLTSAIVGGVVAAFLIYLKGATAKKINANEQGQFMLRMHVLYNIVGWVSLVISLIVVAGVFFLEAPDMLMYGLMLFMFLFFGGLGLLSVLYYRNLYVLFDDSRIEVRDIRGKVKVTTWQQIVSARYSVNSGLLLLTDDEGQKLKIHCQSVGMGKFVAFLEDKTEWTAAKLKLPVKRSV</sequence>